<dbReference type="EMBL" id="CADCVJ010000077">
    <property type="protein sequence ID" value="CAA9469571.1"/>
    <property type="molecule type" value="Genomic_DNA"/>
</dbReference>
<feature type="region of interest" description="Disordered" evidence="1">
    <location>
        <begin position="1"/>
        <end position="144"/>
    </location>
</feature>
<feature type="compositionally biased region" description="Low complexity" evidence="1">
    <location>
        <begin position="92"/>
        <end position="107"/>
    </location>
</feature>
<evidence type="ECO:0000256" key="1">
    <source>
        <dbReference type="SAM" id="MobiDB-lite"/>
    </source>
</evidence>
<reference evidence="2" key="1">
    <citation type="submission" date="2020-02" db="EMBL/GenBank/DDBJ databases">
        <authorList>
            <person name="Meier V. D."/>
        </authorList>
    </citation>
    <scope>NUCLEOTIDE SEQUENCE</scope>
    <source>
        <strain evidence="2">AVDCRST_MAG38</strain>
    </source>
</reference>
<evidence type="ECO:0000313" key="2">
    <source>
        <dbReference type="EMBL" id="CAA9469571.1"/>
    </source>
</evidence>
<feature type="compositionally biased region" description="Low complexity" evidence="1">
    <location>
        <begin position="1"/>
        <end position="26"/>
    </location>
</feature>
<sequence>AAAVAVRRCVSRRPGAGAPQAAAAPARGRRPAARRGAAGARRGAARRRRGAVPAPSHQRAAASPHLGSGHLGPLPAHAQPDVRRLHPRARRAGPAAGLDLGAARAGSGARGGRPTGHRPRGALPDARVRRAVSGLHRPGPPLAV</sequence>
<name>A0A6J4RBN5_9ACTN</name>
<proteinExistence type="predicted"/>
<feature type="non-terminal residue" evidence="2">
    <location>
        <position position="1"/>
    </location>
</feature>
<gene>
    <name evidence="2" type="ORF">AVDCRST_MAG38-1189</name>
</gene>
<accession>A0A6J4RBN5</accession>
<organism evidence="2">
    <name type="scientific">uncultured Solirubrobacteraceae bacterium</name>
    <dbReference type="NCBI Taxonomy" id="1162706"/>
    <lineage>
        <taxon>Bacteria</taxon>
        <taxon>Bacillati</taxon>
        <taxon>Actinomycetota</taxon>
        <taxon>Thermoleophilia</taxon>
        <taxon>Solirubrobacterales</taxon>
        <taxon>Solirubrobacteraceae</taxon>
        <taxon>environmental samples</taxon>
    </lineage>
</organism>
<dbReference type="AlphaFoldDB" id="A0A6J4RBN5"/>
<feature type="non-terminal residue" evidence="2">
    <location>
        <position position="144"/>
    </location>
</feature>
<protein>
    <submittedName>
        <fullName evidence="2">Uncharacterized protein</fullName>
    </submittedName>
</protein>